<dbReference type="Proteomes" id="UP001589610">
    <property type="component" value="Unassembled WGS sequence"/>
</dbReference>
<protein>
    <submittedName>
        <fullName evidence="1">Uncharacterized protein</fullName>
    </submittedName>
</protein>
<gene>
    <name evidence="1" type="ORF">ACFFRH_32195</name>
</gene>
<keyword evidence="2" id="KW-1185">Reference proteome</keyword>
<organism evidence="1 2">
    <name type="scientific">Streptosporangium vulgare</name>
    <dbReference type="NCBI Taxonomy" id="46190"/>
    <lineage>
        <taxon>Bacteria</taxon>
        <taxon>Bacillati</taxon>
        <taxon>Actinomycetota</taxon>
        <taxon>Actinomycetes</taxon>
        <taxon>Streptosporangiales</taxon>
        <taxon>Streptosporangiaceae</taxon>
        <taxon>Streptosporangium</taxon>
    </lineage>
</organism>
<reference evidence="1 2" key="1">
    <citation type="submission" date="2024-09" db="EMBL/GenBank/DDBJ databases">
        <authorList>
            <person name="Sun Q."/>
            <person name="Mori K."/>
        </authorList>
    </citation>
    <scope>NUCLEOTIDE SEQUENCE [LARGE SCALE GENOMIC DNA]</scope>
    <source>
        <strain evidence="1 2">JCM 3028</strain>
    </source>
</reference>
<name>A0ABV5TM09_9ACTN</name>
<comment type="caution">
    <text evidence="1">The sequence shown here is derived from an EMBL/GenBank/DDBJ whole genome shotgun (WGS) entry which is preliminary data.</text>
</comment>
<evidence type="ECO:0000313" key="1">
    <source>
        <dbReference type="EMBL" id="MFB9680167.1"/>
    </source>
</evidence>
<proteinExistence type="predicted"/>
<accession>A0ABV5TM09</accession>
<dbReference type="RefSeq" id="WP_344743420.1">
    <property type="nucleotide sequence ID" value="NZ_BAAAWW010000025.1"/>
</dbReference>
<sequence length="108" mass="11884">MIAPAPLTGTPAVHAADQLSNALEQHGIAADVHDGYGIALVSAWVDLLVWTDGFVYRWWTGQFSGRSRRRLYTAYTVDNPTAARCVARRYEELQQGHPASPLLHGDPL</sequence>
<evidence type="ECO:0000313" key="2">
    <source>
        <dbReference type="Proteomes" id="UP001589610"/>
    </source>
</evidence>
<dbReference type="EMBL" id="JBHMBS010000021">
    <property type="protein sequence ID" value="MFB9680167.1"/>
    <property type="molecule type" value="Genomic_DNA"/>
</dbReference>